<keyword evidence="2 5" id="KW-0812">Transmembrane</keyword>
<keyword evidence="4 5" id="KW-0472">Membrane</keyword>
<feature type="transmembrane region" description="Helical" evidence="5">
    <location>
        <begin position="237"/>
        <end position="256"/>
    </location>
</feature>
<feature type="domain" description="Major facilitator superfamily (MFS) profile" evidence="6">
    <location>
        <begin position="143"/>
        <end position="336"/>
    </location>
</feature>
<name>A0A382P075_9ZZZZ</name>
<comment type="subcellular location">
    <subcellularLocation>
        <location evidence="1">Endomembrane system</location>
        <topology evidence="1">Multi-pass membrane protein</topology>
    </subcellularLocation>
</comment>
<accession>A0A382P075</accession>
<dbReference type="PROSITE" id="PS50850">
    <property type="entry name" value="MFS"/>
    <property type="match status" value="1"/>
</dbReference>
<evidence type="ECO:0000256" key="4">
    <source>
        <dbReference type="ARBA" id="ARBA00023136"/>
    </source>
</evidence>
<organism evidence="7">
    <name type="scientific">marine metagenome</name>
    <dbReference type="NCBI Taxonomy" id="408172"/>
    <lineage>
        <taxon>unclassified sequences</taxon>
        <taxon>metagenomes</taxon>
        <taxon>ecological metagenomes</taxon>
    </lineage>
</organism>
<dbReference type="SUPFAM" id="SSF103473">
    <property type="entry name" value="MFS general substrate transporter"/>
    <property type="match status" value="1"/>
</dbReference>
<dbReference type="GO" id="GO:0005886">
    <property type="term" value="C:plasma membrane"/>
    <property type="evidence" value="ECO:0007669"/>
    <property type="project" value="TreeGrafter"/>
</dbReference>
<evidence type="ECO:0000256" key="1">
    <source>
        <dbReference type="ARBA" id="ARBA00004127"/>
    </source>
</evidence>
<dbReference type="GO" id="GO:0035435">
    <property type="term" value="P:phosphate ion transmembrane transport"/>
    <property type="evidence" value="ECO:0007669"/>
    <property type="project" value="TreeGrafter"/>
</dbReference>
<dbReference type="InterPro" id="IPR036259">
    <property type="entry name" value="MFS_trans_sf"/>
</dbReference>
<keyword evidence="3 5" id="KW-1133">Transmembrane helix</keyword>
<dbReference type="InterPro" id="IPR011701">
    <property type="entry name" value="MFS"/>
</dbReference>
<gene>
    <name evidence="7" type="ORF">METZ01_LOCUS319124</name>
</gene>
<evidence type="ECO:0000256" key="3">
    <source>
        <dbReference type="ARBA" id="ARBA00022989"/>
    </source>
</evidence>
<evidence type="ECO:0000256" key="5">
    <source>
        <dbReference type="SAM" id="Phobius"/>
    </source>
</evidence>
<dbReference type="EMBL" id="UINC01103696">
    <property type="protein sequence ID" value="SVC66270.1"/>
    <property type="molecule type" value="Genomic_DNA"/>
</dbReference>
<sequence>LAVVKNKQAGAPARALAMETLNDLADPRRDEALRFAEATGNAFLAQTAERLRKKLNETPPADPAVVLKKTRQRAHRTIEAMLGRGMAFFLPAVLLAGASIVMFFFLREKPPEQAVEQADETAVAPARNTIWQNIRLTLTTPALWFLAVALGLLNACRYGFLDWGLTHLLEETDTTLGKAGLKYAVLPLGGIAGAYWSGWVTDRWFGGRRMPVICLLLILLGVLTLVYNYAIQAGLELSIVLLFIIGFSIYGPQVLLVGTAPIDMARKGAAAAAVGFVNFMGYLGAFAGDQVTGWLKDRHEWHVPLMFWAGCAFAAAAAVACLWNTHPGDATGERPT</sequence>
<dbReference type="GO" id="GO:0012505">
    <property type="term" value="C:endomembrane system"/>
    <property type="evidence" value="ECO:0007669"/>
    <property type="project" value="UniProtKB-SubCell"/>
</dbReference>
<dbReference type="InterPro" id="IPR051337">
    <property type="entry name" value="OPA_Antiporter"/>
</dbReference>
<dbReference type="PANTHER" id="PTHR43826">
    <property type="entry name" value="GLUCOSE-6-PHOSPHATE EXCHANGER SLC37A4"/>
    <property type="match status" value="1"/>
</dbReference>
<evidence type="ECO:0000313" key="7">
    <source>
        <dbReference type="EMBL" id="SVC66270.1"/>
    </source>
</evidence>
<feature type="transmembrane region" description="Helical" evidence="5">
    <location>
        <begin position="305"/>
        <end position="325"/>
    </location>
</feature>
<feature type="transmembrane region" description="Helical" evidence="5">
    <location>
        <begin position="212"/>
        <end position="231"/>
    </location>
</feature>
<dbReference type="GO" id="GO:0061513">
    <property type="term" value="F:glucose 6-phosphate:phosphate antiporter activity"/>
    <property type="evidence" value="ECO:0007669"/>
    <property type="project" value="TreeGrafter"/>
</dbReference>
<feature type="transmembrane region" description="Helical" evidence="5">
    <location>
        <begin position="268"/>
        <end position="285"/>
    </location>
</feature>
<dbReference type="Gene3D" id="1.20.1250.20">
    <property type="entry name" value="MFS general substrate transporter like domains"/>
    <property type="match status" value="1"/>
</dbReference>
<feature type="transmembrane region" description="Helical" evidence="5">
    <location>
        <begin position="142"/>
        <end position="160"/>
    </location>
</feature>
<dbReference type="Pfam" id="PF07690">
    <property type="entry name" value="MFS_1"/>
    <property type="match status" value="1"/>
</dbReference>
<protein>
    <recommendedName>
        <fullName evidence="6">Major facilitator superfamily (MFS) profile domain-containing protein</fullName>
    </recommendedName>
</protein>
<feature type="transmembrane region" description="Helical" evidence="5">
    <location>
        <begin position="180"/>
        <end position="200"/>
    </location>
</feature>
<evidence type="ECO:0000256" key="2">
    <source>
        <dbReference type="ARBA" id="ARBA00022692"/>
    </source>
</evidence>
<feature type="transmembrane region" description="Helical" evidence="5">
    <location>
        <begin position="86"/>
        <end position="106"/>
    </location>
</feature>
<feature type="non-terminal residue" evidence="7">
    <location>
        <position position="1"/>
    </location>
</feature>
<proteinExistence type="predicted"/>
<evidence type="ECO:0000259" key="6">
    <source>
        <dbReference type="PROSITE" id="PS50850"/>
    </source>
</evidence>
<reference evidence="7" key="1">
    <citation type="submission" date="2018-05" db="EMBL/GenBank/DDBJ databases">
        <authorList>
            <person name="Lanie J.A."/>
            <person name="Ng W.-L."/>
            <person name="Kazmierczak K.M."/>
            <person name="Andrzejewski T.M."/>
            <person name="Davidsen T.M."/>
            <person name="Wayne K.J."/>
            <person name="Tettelin H."/>
            <person name="Glass J.I."/>
            <person name="Rusch D."/>
            <person name="Podicherti R."/>
            <person name="Tsui H.-C.T."/>
            <person name="Winkler M.E."/>
        </authorList>
    </citation>
    <scope>NUCLEOTIDE SEQUENCE</scope>
</reference>
<dbReference type="PANTHER" id="PTHR43826:SF3">
    <property type="entry name" value="GLUCOSE-6-PHOSPHATE EXCHANGER SLC37A4"/>
    <property type="match status" value="1"/>
</dbReference>
<dbReference type="AlphaFoldDB" id="A0A382P075"/>
<dbReference type="InterPro" id="IPR020846">
    <property type="entry name" value="MFS_dom"/>
</dbReference>